<evidence type="ECO:0000313" key="2">
    <source>
        <dbReference type="EMBL" id="OLL24938.1"/>
    </source>
</evidence>
<keyword evidence="2" id="KW-0436">Ligase</keyword>
<dbReference type="GO" id="GO:0016874">
    <property type="term" value="F:ligase activity"/>
    <property type="evidence" value="ECO:0007669"/>
    <property type="project" value="UniProtKB-KW"/>
</dbReference>
<dbReference type="SUPFAM" id="SSF64167">
    <property type="entry name" value="SurE-like"/>
    <property type="match status" value="1"/>
</dbReference>
<dbReference type="Pfam" id="PF01975">
    <property type="entry name" value="SurE"/>
    <property type="match status" value="1"/>
</dbReference>
<evidence type="ECO:0000313" key="3">
    <source>
        <dbReference type="Proteomes" id="UP000186594"/>
    </source>
</evidence>
<comment type="caution">
    <text evidence="2">The sequence shown here is derived from an EMBL/GenBank/DDBJ whole genome shotgun (WGS) entry which is preliminary data.</text>
</comment>
<dbReference type="InterPro" id="IPR027746">
    <property type="entry name" value="TTL"/>
</dbReference>
<dbReference type="PANTHER" id="PTHR47551:SF1">
    <property type="entry name" value="TUBULIN--TYROSINE LIGASE PBY1-RELATED"/>
    <property type="match status" value="1"/>
</dbReference>
<keyword evidence="3" id="KW-1185">Reference proteome</keyword>
<dbReference type="InterPro" id="IPR036523">
    <property type="entry name" value="SurE-like_sf"/>
</dbReference>
<dbReference type="OrthoDB" id="202825at2759"/>
<feature type="domain" description="Survival protein SurE-like phosphatase/nucleotidase" evidence="1">
    <location>
        <begin position="3"/>
        <end position="208"/>
    </location>
</feature>
<gene>
    <name evidence="2" type="ORF">NEOLI_004487</name>
</gene>
<dbReference type="AlphaFoldDB" id="A0A1U7LQN5"/>
<organism evidence="2 3">
    <name type="scientific">Neolecta irregularis (strain DAH-3)</name>
    <dbReference type="NCBI Taxonomy" id="1198029"/>
    <lineage>
        <taxon>Eukaryota</taxon>
        <taxon>Fungi</taxon>
        <taxon>Dikarya</taxon>
        <taxon>Ascomycota</taxon>
        <taxon>Taphrinomycotina</taxon>
        <taxon>Neolectales</taxon>
        <taxon>Neolectaceae</taxon>
        <taxon>Neolecta</taxon>
    </lineage>
</organism>
<name>A0A1U7LQN5_NEOID</name>
<dbReference type="STRING" id="1198029.A0A1U7LQN5"/>
<dbReference type="EMBL" id="LXFE01000559">
    <property type="protein sequence ID" value="OLL24938.1"/>
    <property type="molecule type" value="Genomic_DNA"/>
</dbReference>
<dbReference type="NCBIfam" id="TIGR00087">
    <property type="entry name" value="surE"/>
    <property type="match status" value="1"/>
</dbReference>
<evidence type="ECO:0000259" key="1">
    <source>
        <dbReference type="Pfam" id="PF01975"/>
    </source>
</evidence>
<dbReference type="Gene3D" id="3.40.1210.10">
    <property type="entry name" value="Survival protein SurE-like phosphatase/nucleotidase"/>
    <property type="match status" value="1"/>
</dbReference>
<sequence length="300" mass="33085">MHVLISNDDGPPDIASPYISQFIETLKSETDWDISVALPNTQKSWISKAFLLGDLIKLSWYNPQSQSFSNSSKSSDDWALLDGTPASCVNIGLHHLFNSKPPIDLVLVGPNYGRNTTAVFAMGSGTIGGTMEAALQGRKGIALSFAFDRKNPVTPEGLQLACIKTVEIIKYLHETWADQVGLYAVNVPLGGDITKAKVFYTHILQNIWGSCFSPVEEGAQETGPNQNEIQVRKQESQEFGLENEATLFKFTPKFITVYESVDRANDRMSDGWIIKEGHISITPLKATFQHVKGLEGEIHL</sequence>
<dbReference type="OMA" id="RIWENRY"/>
<dbReference type="InterPro" id="IPR002828">
    <property type="entry name" value="SurE-like_Pase/nucleotidase"/>
</dbReference>
<dbReference type="GO" id="GO:0016787">
    <property type="term" value="F:hydrolase activity"/>
    <property type="evidence" value="ECO:0007669"/>
    <property type="project" value="InterPro"/>
</dbReference>
<proteinExistence type="predicted"/>
<dbReference type="GO" id="GO:0000932">
    <property type="term" value="C:P-body"/>
    <property type="evidence" value="ECO:0007669"/>
    <property type="project" value="TreeGrafter"/>
</dbReference>
<dbReference type="PANTHER" id="PTHR47551">
    <property type="entry name" value="TUBULIN--TYROSINE LIGASE PBY1-RELATED"/>
    <property type="match status" value="1"/>
</dbReference>
<accession>A0A1U7LQN5</accession>
<protein>
    <submittedName>
        <fullName evidence="2">Putative tubulin--tyrosine ligase PBY1</fullName>
    </submittedName>
</protein>
<reference evidence="2 3" key="1">
    <citation type="submission" date="2016-04" db="EMBL/GenBank/DDBJ databases">
        <title>Evolutionary innovation and constraint leading to complex multicellularity in the Ascomycota.</title>
        <authorList>
            <person name="Cisse O."/>
            <person name="Nguyen A."/>
            <person name="Hewitt D.A."/>
            <person name="Jedd G."/>
            <person name="Stajich J.E."/>
        </authorList>
    </citation>
    <scope>NUCLEOTIDE SEQUENCE [LARGE SCALE GENOMIC DNA]</scope>
    <source>
        <strain evidence="2 3">DAH-3</strain>
    </source>
</reference>
<dbReference type="Proteomes" id="UP000186594">
    <property type="component" value="Unassembled WGS sequence"/>
</dbReference>